<evidence type="ECO:0000256" key="1">
    <source>
        <dbReference type="SAM" id="MobiDB-lite"/>
    </source>
</evidence>
<evidence type="ECO:0000313" key="4">
    <source>
        <dbReference type="EMBL" id="MFD2694354.1"/>
    </source>
</evidence>
<dbReference type="EMBL" id="JBHUMQ010000026">
    <property type="protein sequence ID" value="MFD2694354.1"/>
    <property type="molecule type" value="Genomic_DNA"/>
</dbReference>
<feature type="domain" description="DUF1541" evidence="3">
    <location>
        <begin position="129"/>
        <end position="178"/>
    </location>
</feature>
<reference evidence="5" key="1">
    <citation type="journal article" date="2019" name="Int. J. Syst. Evol. Microbiol.">
        <title>The Global Catalogue of Microorganisms (GCM) 10K type strain sequencing project: providing services to taxonomists for standard genome sequencing and annotation.</title>
        <authorList>
            <consortium name="The Broad Institute Genomics Platform"/>
            <consortium name="The Broad Institute Genome Sequencing Center for Infectious Disease"/>
            <person name="Wu L."/>
            <person name="Ma J."/>
        </authorList>
    </citation>
    <scope>NUCLEOTIDE SEQUENCE [LARGE SCALE GENOMIC DNA]</scope>
    <source>
        <strain evidence="5">TISTR 2466</strain>
    </source>
</reference>
<dbReference type="Gene3D" id="2.30.30.1210">
    <property type="entry name" value="Domain of unknown function DUF1541"/>
    <property type="match status" value="1"/>
</dbReference>
<comment type="caution">
    <text evidence="4">The sequence shown here is derived from an EMBL/GenBank/DDBJ whole genome shotgun (WGS) entry which is preliminary data.</text>
</comment>
<gene>
    <name evidence="4" type="ORF">ACFSUE_12055</name>
</gene>
<dbReference type="InterPro" id="IPR011438">
    <property type="entry name" value="DUF1541"/>
</dbReference>
<sequence length="186" mass="20413">MLKKIISSAGLIILVLLTACGTTQNADSGHSSTHESSSHESMDHMESDDDQTLDLQEANNPNYKKGSKITLLNGHMAGMKNAKGTVEAVYTTHVYSVSYKPITGGKPVRNHKWVVQEELATKSNALLPKGTKVKLKAGHMEGMNGATATIDSGSKTNVYRVSYTDTNTGKLMKHHQWMREDELKKR</sequence>
<evidence type="ECO:0000259" key="3">
    <source>
        <dbReference type="Pfam" id="PF07563"/>
    </source>
</evidence>
<feature type="signal peptide" evidence="2">
    <location>
        <begin position="1"/>
        <end position="26"/>
    </location>
</feature>
<feature type="chain" id="PRO_5047030897" evidence="2">
    <location>
        <begin position="27"/>
        <end position="186"/>
    </location>
</feature>
<accession>A0ABW5S4W8</accession>
<name>A0ABW5S4W8_9BACL</name>
<dbReference type="Proteomes" id="UP001597399">
    <property type="component" value="Unassembled WGS sequence"/>
</dbReference>
<dbReference type="Pfam" id="PF07563">
    <property type="entry name" value="DUF1541"/>
    <property type="match status" value="2"/>
</dbReference>
<proteinExistence type="predicted"/>
<organism evidence="4 5">
    <name type="scientific">Sporolactobacillus shoreicorticis</name>
    <dbReference type="NCBI Taxonomy" id="1923877"/>
    <lineage>
        <taxon>Bacteria</taxon>
        <taxon>Bacillati</taxon>
        <taxon>Bacillota</taxon>
        <taxon>Bacilli</taxon>
        <taxon>Bacillales</taxon>
        <taxon>Sporolactobacillaceae</taxon>
        <taxon>Sporolactobacillus</taxon>
    </lineage>
</organism>
<feature type="region of interest" description="Disordered" evidence="1">
    <location>
        <begin position="24"/>
        <end position="51"/>
    </location>
</feature>
<evidence type="ECO:0000313" key="5">
    <source>
        <dbReference type="Proteomes" id="UP001597399"/>
    </source>
</evidence>
<evidence type="ECO:0000256" key="2">
    <source>
        <dbReference type="SAM" id="SignalP"/>
    </source>
</evidence>
<keyword evidence="5" id="KW-1185">Reference proteome</keyword>
<feature type="domain" description="DUF1541" evidence="3">
    <location>
        <begin position="65"/>
        <end position="116"/>
    </location>
</feature>
<dbReference type="PROSITE" id="PS51257">
    <property type="entry name" value="PROKAR_LIPOPROTEIN"/>
    <property type="match status" value="1"/>
</dbReference>
<dbReference type="RefSeq" id="WP_253057897.1">
    <property type="nucleotide sequence ID" value="NZ_JAMXWM010000001.1"/>
</dbReference>
<keyword evidence="2" id="KW-0732">Signal</keyword>
<feature type="compositionally biased region" description="Basic and acidic residues" evidence="1">
    <location>
        <begin position="32"/>
        <end position="45"/>
    </location>
</feature>
<protein>
    <submittedName>
        <fullName evidence="4">YdhK family protein</fullName>
    </submittedName>
</protein>